<dbReference type="RefSeq" id="WP_113887701.1">
    <property type="nucleotide sequence ID" value="NZ_QNRK01000002.1"/>
</dbReference>
<keyword evidence="3" id="KW-1185">Reference proteome</keyword>
<name>A0A366FVI0_9HYPH</name>
<feature type="chain" id="PRO_5016800948" description="SGNH/GDSL hydrolase family protein" evidence="1">
    <location>
        <begin position="25"/>
        <end position="341"/>
    </location>
</feature>
<evidence type="ECO:0000313" key="3">
    <source>
        <dbReference type="Proteomes" id="UP000253529"/>
    </source>
</evidence>
<reference evidence="2 3" key="1">
    <citation type="submission" date="2018-06" db="EMBL/GenBank/DDBJ databases">
        <title>Genomic Encyclopedia of Type Strains, Phase IV (KMG-IV): sequencing the most valuable type-strain genomes for metagenomic binning, comparative biology and taxonomic classification.</title>
        <authorList>
            <person name="Goeker M."/>
        </authorList>
    </citation>
    <scope>NUCLEOTIDE SEQUENCE [LARGE SCALE GENOMIC DNA]</scope>
    <source>
        <strain evidence="2 3">DSM 24875</strain>
    </source>
</reference>
<dbReference type="Proteomes" id="UP000253529">
    <property type="component" value="Unassembled WGS sequence"/>
</dbReference>
<comment type="caution">
    <text evidence="2">The sequence shown here is derived from an EMBL/GenBank/DDBJ whole genome shotgun (WGS) entry which is preliminary data.</text>
</comment>
<dbReference type="EMBL" id="QNRK01000002">
    <property type="protein sequence ID" value="RBP17755.1"/>
    <property type="molecule type" value="Genomic_DNA"/>
</dbReference>
<dbReference type="OrthoDB" id="7060727at2"/>
<gene>
    <name evidence="2" type="ORF">DFR50_102248</name>
</gene>
<evidence type="ECO:0008006" key="4">
    <source>
        <dbReference type="Google" id="ProtNLM"/>
    </source>
</evidence>
<keyword evidence="1" id="KW-0732">Signal</keyword>
<accession>A0A366FVI0</accession>
<dbReference type="SUPFAM" id="SSF52266">
    <property type="entry name" value="SGNH hydrolase"/>
    <property type="match status" value="1"/>
</dbReference>
<organism evidence="2 3">
    <name type="scientific">Roseiarcus fermentans</name>
    <dbReference type="NCBI Taxonomy" id="1473586"/>
    <lineage>
        <taxon>Bacteria</taxon>
        <taxon>Pseudomonadati</taxon>
        <taxon>Pseudomonadota</taxon>
        <taxon>Alphaproteobacteria</taxon>
        <taxon>Hyphomicrobiales</taxon>
        <taxon>Roseiarcaceae</taxon>
        <taxon>Roseiarcus</taxon>
    </lineage>
</organism>
<feature type="signal peptide" evidence="1">
    <location>
        <begin position="1"/>
        <end position="24"/>
    </location>
</feature>
<dbReference type="AlphaFoldDB" id="A0A366FVI0"/>
<protein>
    <recommendedName>
        <fullName evidence="4">SGNH/GDSL hydrolase family protein</fullName>
    </recommendedName>
</protein>
<evidence type="ECO:0000313" key="2">
    <source>
        <dbReference type="EMBL" id="RBP17755.1"/>
    </source>
</evidence>
<sequence>MVPLRAFRKILVVLAVALASAAVAAFLPDDPYQRWQLLDGTIHANARWIYERIHFDPKPIDVVFLGPSRMGAGVNAPRLAQALEARGLPSNVVNFSLPETGRNINWAVAEQLFAAKKPKLLVLGVIEKPSRYGHSAYKYLARRRDIVDPGYLADVNYVSDLIYLPFRQMRLFGAGWFPDAFGLARRFDPARYRGPSVDTTGSLVLPDGHVKDGENPASHDELVRGVRKLEGGNHPPFLPASLADVEFGDERHYVRKIAEMAQKNGVRVAFVFLPYYTGPSALADVQERTLYERYGPVLNAGFLSTHAEWYADYGHLTRHGAEVLTDWLVGPVAQWLGEAGT</sequence>
<evidence type="ECO:0000256" key="1">
    <source>
        <dbReference type="SAM" id="SignalP"/>
    </source>
</evidence>
<proteinExistence type="predicted"/>